<organism evidence="5 6">
    <name type="scientific">Streptomyces yaizuensis</name>
    <dbReference type="NCBI Taxonomy" id="2989713"/>
    <lineage>
        <taxon>Bacteria</taxon>
        <taxon>Bacillati</taxon>
        <taxon>Actinomycetota</taxon>
        <taxon>Actinomycetes</taxon>
        <taxon>Kitasatosporales</taxon>
        <taxon>Streptomycetaceae</taxon>
        <taxon>Streptomyces</taxon>
    </lineage>
</organism>
<keyword evidence="1 5" id="KW-0489">Methyltransferase</keyword>
<proteinExistence type="predicted"/>
<reference evidence="5 6" key="1">
    <citation type="submission" date="2022-10" db="EMBL/GenBank/DDBJ databases">
        <title>Draft genome sequence of Streptomyces sp. YSPA8.</title>
        <authorList>
            <person name="Moriuchi R."/>
            <person name="Dohra H."/>
            <person name="Yamamura H."/>
            <person name="Kodani S."/>
        </authorList>
    </citation>
    <scope>NUCLEOTIDE SEQUENCE [LARGE SCALE GENOMIC DNA]</scope>
    <source>
        <strain evidence="5 6">YSPA8</strain>
    </source>
</reference>
<feature type="domain" description="Polyketide synthase-like methyltransferase" evidence="4">
    <location>
        <begin position="40"/>
        <end position="243"/>
    </location>
</feature>
<dbReference type="InterPro" id="IPR029063">
    <property type="entry name" value="SAM-dependent_MTases_sf"/>
</dbReference>
<dbReference type="EMBL" id="BSBI01000005">
    <property type="protein sequence ID" value="GLF95499.1"/>
    <property type="molecule type" value="Genomic_DNA"/>
</dbReference>
<evidence type="ECO:0000256" key="3">
    <source>
        <dbReference type="ARBA" id="ARBA00022691"/>
    </source>
</evidence>
<dbReference type="GO" id="GO:0008168">
    <property type="term" value="F:methyltransferase activity"/>
    <property type="evidence" value="ECO:0007669"/>
    <property type="project" value="UniProtKB-KW"/>
</dbReference>
<dbReference type="SUPFAM" id="SSF53335">
    <property type="entry name" value="S-adenosyl-L-methionine-dependent methyltransferases"/>
    <property type="match status" value="1"/>
</dbReference>
<sequence>MAGFESDNFTGDHNLHFGYWDSPADAWSLERAEERFTELMIEKLGAGRGERVLDVGCGMGTPAMRLARATGSEVLGVTVSHEQVKRATARASAAGLADRVSFRYADAAALPFEDASFDAVWMLESIIHMPDRLQALGEAARVLRPGGRLVLTDFFERAPIPERKRPAVEKFYENWVMGPMVTIDDYPALVRAAGLRLVEACDISEQVMKRTLEGIARRIAHDRRHIDDTLGADLADDLDLSALIEVWELGYLLVVAELPRADG</sequence>
<dbReference type="GO" id="GO:0032259">
    <property type="term" value="P:methylation"/>
    <property type="evidence" value="ECO:0007669"/>
    <property type="project" value="UniProtKB-KW"/>
</dbReference>
<keyword evidence="3" id="KW-0949">S-adenosyl-L-methionine</keyword>
<dbReference type="Gene3D" id="3.40.50.150">
    <property type="entry name" value="Vaccinia Virus protein VP39"/>
    <property type="match status" value="1"/>
</dbReference>
<evidence type="ECO:0000313" key="6">
    <source>
        <dbReference type="Proteomes" id="UP001291653"/>
    </source>
</evidence>
<dbReference type="CDD" id="cd02440">
    <property type="entry name" value="AdoMet_MTases"/>
    <property type="match status" value="1"/>
</dbReference>
<dbReference type="Pfam" id="PF08241">
    <property type="entry name" value="Methyltransf_11"/>
    <property type="match status" value="1"/>
</dbReference>
<protein>
    <submittedName>
        <fullName evidence="5">Methyltransferase domain-containing protein</fullName>
    </submittedName>
</protein>
<name>A0ABQ5NZ12_9ACTN</name>
<dbReference type="InterPro" id="IPR050447">
    <property type="entry name" value="Erg6_SMT_methyltransf"/>
</dbReference>
<keyword evidence="2" id="KW-0808">Transferase</keyword>
<evidence type="ECO:0000256" key="2">
    <source>
        <dbReference type="ARBA" id="ARBA00022679"/>
    </source>
</evidence>
<evidence type="ECO:0000256" key="1">
    <source>
        <dbReference type="ARBA" id="ARBA00022603"/>
    </source>
</evidence>
<dbReference type="PANTHER" id="PTHR44068:SF11">
    <property type="entry name" value="GERANYL DIPHOSPHATE 2-C-METHYLTRANSFERASE"/>
    <property type="match status" value="1"/>
</dbReference>
<dbReference type="Proteomes" id="UP001291653">
    <property type="component" value="Unassembled WGS sequence"/>
</dbReference>
<keyword evidence="6" id="KW-1185">Reference proteome</keyword>
<evidence type="ECO:0000259" key="4">
    <source>
        <dbReference type="SMART" id="SM00828"/>
    </source>
</evidence>
<evidence type="ECO:0000313" key="5">
    <source>
        <dbReference type="EMBL" id="GLF95499.1"/>
    </source>
</evidence>
<accession>A0ABQ5NZ12</accession>
<comment type="caution">
    <text evidence="5">The sequence shown here is derived from an EMBL/GenBank/DDBJ whole genome shotgun (WGS) entry which is preliminary data.</text>
</comment>
<dbReference type="InterPro" id="IPR020803">
    <property type="entry name" value="MeTfrase_dom"/>
</dbReference>
<dbReference type="InterPro" id="IPR013216">
    <property type="entry name" value="Methyltransf_11"/>
</dbReference>
<dbReference type="PANTHER" id="PTHR44068">
    <property type="entry name" value="ZGC:194242"/>
    <property type="match status" value="1"/>
</dbReference>
<dbReference type="SMART" id="SM00828">
    <property type="entry name" value="PKS_MT"/>
    <property type="match status" value="1"/>
</dbReference>
<gene>
    <name evidence="5" type="ORF">SYYSPA8_14400</name>
</gene>